<dbReference type="GO" id="GO:0160147">
    <property type="term" value="F:tRNA pseudouridine(38-40) synthase activity"/>
    <property type="evidence" value="ECO:0007669"/>
    <property type="project" value="UniProtKB-EC"/>
</dbReference>
<accession>A0ABY8H487</accession>
<dbReference type="InterPro" id="IPR001406">
    <property type="entry name" value="PsdUridine_synth_TruA"/>
</dbReference>
<protein>
    <recommendedName>
        <fullName evidence="4">tRNA pseudouridine synthase A</fullName>
        <ecNumber evidence="4">5.4.99.12</ecNumber>
    </recommendedName>
    <alternativeName>
        <fullName evidence="4">tRNA pseudouridine(38-40) synthase</fullName>
    </alternativeName>
    <alternativeName>
        <fullName evidence="4">tRNA pseudouridylate synthase I</fullName>
    </alternativeName>
    <alternativeName>
        <fullName evidence="4">tRNA-uridine isomerase I</fullName>
    </alternativeName>
</protein>
<feature type="binding site" evidence="4">
    <location>
        <position position="138"/>
    </location>
    <ligand>
        <name>substrate</name>
    </ligand>
</feature>
<comment type="catalytic activity">
    <reaction evidence="4 5">
        <text>uridine(38/39/40) in tRNA = pseudouridine(38/39/40) in tRNA</text>
        <dbReference type="Rhea" id="RHEA:22376"/>
        <dbReference type="Rhea" id="RHEA-COMP:10085"/>
        <dbReference type="Rhea" id="RHEA-COMP:10087"/>
        <dbReference type="ChEBI" id="CHEBI:65314"/>
        <dbReference type="ChEBI" id="CHEBI:65315"/>
        <dbReference type="EC" id="5.4.99.12"/>
    </reaction>
</comment>
<dbReference type="Gene3D" id="3.30.70.580">
    <property type="entry name" value="Pseudouridine synthase I, catalytic domain, N-terminal subdomain"/>
    <property type="match status" value="1"/>
</dbReference>
<dbReference type="Proteomes" id="UP001219037">
    <property type="component" value="Chromosome"/>
</dbReference>
<evidence type="ECO:0000259" key="6">
    <source>
        <dbReference type="Pfam" id="PF01416"/>
    </source>
</evidence>
<comment type="similarity">
    <text evidence="1 4 5">Belongs to the tRNA pseudouridine synthase TruA family.</text>
</comment>
<dbReference type="PANTHER" id="PTHR11142">
    <property type="entry name" value="PSEUDOURIDYLATE SYNTHASE"/>
    <property type="match status" value="1"/>
</dbReference>
<dbReference type="InterPro" id="IPR020094">
    <property type="entry name" value="TruA/RsuA/RluB/E/F_N"/>
</dbReference>
<dbReference type="CDD" id="cd02570">
    <property type="entry name" value="PseudoU_synth_EcTruA"/>
    <property type="match status" value="1"/>
</dbReference>
<dbReference type="EC" id="5.4.99.12" evidence="4"/>
<organism evidence="7 8">
    <name type="scientific">Citricoccus muralis</name>
    <dbReference type="NCBI Taxonomy" id="169134"/>
    <lineage>
        <taxon>Bacteria</taxon>
        <taxon>Bacillati</taxon>
        <taxon>Actinomycetota</taxon>
        <taxon>Actinomycetes</taxon>
        <taxon>Micrococcales</taxon>
        <taxon>Micrococcaceae</taxon>
        <taxon>Citricoccus</taxon>
    </lineage>
</organism>
<keyword evidence="8" id="KW-1185">Reference proteome</keyword>
<dbReference type="InterPro" id="IPR020103">
    <property type="entry name" value="PsdUridine_synth_cat_dom_sf"/>
</dbReference>
<evidence type="ECO:0000256" key="5">
    <source>
        <dbReference type="RuleBase" id="RU003792"/>
    </source>
</evidence>
<feature type="domain" description="Pseudouridine synthase I TruA alpha/beta" evidence="6">
    <location>
        <begin position="175"/>
        <end position="274"/>
    </location>
</feature>
<dbReference type="Gene3D" id="3.30.70.660">
    <property type="entry name" value="Pseudouridine synthase I, catalytic domain, C-terminal subdomain"/>
    <property type="match status" value="1"/>
</dbReference>
<gene>
    <name evidence="4 7" type="primary">truA</name>
    <name evidence="7" type="ORF">P8192_10515</name>
</gene>
<dbReference type="InterPro" id="IPR020097">
    <property type="entry name" value="PsdUridine_synth_TruA_a/b_dom"/>
</dbReference>
<comment type="caution">
    <text evidence="4">Lacks conserved residue(s) required for the propagation of feature annotation.</text>
</comment>
<dbReference type="Pfam" id="PF01416">
    <property type="entry name" value="PseudoU_synth_1"/>
    <property type="match status" value="1"/>
</dbReference>
<dbReference type="SUPFAM" id="SSF55120">
    <property type="entry name" value="Pseudouridine synthase"/>
    <property type="match status" value="1"/>
</dbReference>
<evidence type="ECO:0000256" key="4">
    <source>
        <dbReference type="HAMAP-Rule" id="MF_00171"/>
    </source>
</evidence>
<name>A0ABY8H487_9MICC</name>
<keyword evidence="3 4" id="KW-0413">Isomerase</keyword>
<reference evidence="7 8" key="1">
    <citation type="submission" date="2023-04" db="EMBL/GenBank/DDBJ databases">
        <title>Funneling lignin-derived compounds into biodiesel using alkali-halophilic Citricoccus sp. P2.</title>
        <authorList>
            <person name="Luo C.-B."/>
        </authorList>
    </citation>
    <scope>NUCLEOTIDE SEQUENCE [LARGE SCALE GENOMIC DNA]</scope>
    <source>
        <strain evidence="7 8">P2</strain>
    </source>
</reference>
<dbReference type="HAMAP" id="MF_00171">
    <property type="entry name" value="TruA"/>
    <property type="match status" value="1"/>
</dbReference>
<evidence type="ECO:0000256" key="1">
    <source>
        <dbReference type="ARBA" id="ARBA00009375"/>
    </source>
</evidence>
<dbReference type="PIRSF" id="PIRSF001430">
    <property type="entry name" value="tRNA_psdUrid_synth"/>
    <property type="match status" value="1"/>
</dbReference>
<dbReference type="PANTHER" id="PTHR11142:SF0">
    <property type="entry name" value="TRNA PSEUDOURIDINE SYNTHASE-LIKE 1"/>
    <property type="match status" value="1"/>
</dbReference>
<dbReference type="RefSeq" id="WP_278156882.1">
    <property type="nucleotide sequence ID" value="NZ_CP121252.1"/>
</dbReference>
<evidence type="ECO:0000313" key="7">
    <source>
        <dbReference type="EMBL" id="WFP15826.1"/>
    </source>
</evidence>
<comment type="subunit">
    <text evidence="4">Homodimer.</text>
</comment>
<sequence>MSQPPSAAFAPDHLVRIRIDLAYDGGAYHGWAIQPGLDSVQGAVEAGLEMVIRRPVRTVVAGRTDAGVHAAHQVIHCDLTPQEWTHVSRQRPGVTSEDALVRRLNGVLRSQEGSVVIRRAVVAPDGFDARFSARGRSYRYRIADQLDSRDPLQRRFTHWHGTELSLSLMQAEADSMLGLHDFLSFCKPREGATTIRSLRRFDLHRDRSGVIHAELEADAFCHNMVRALVGSSMLVGEGKRPAGWMLERLSEQRRGSDVRLAPAHGLVLERIDYPESAEGLAAQALRARARRTTTGSANSEDCPSSAIQ</sequence>
<dbReference type="EMBL" id="CP121252">
    <property type="protein sequence ID" value="WFP15826.1"/>
    <property type="molecule type" value="Genomic_DNA"/>
</dbReference>
<evidence type="ECO:0000313" key="8">
    <source>
        <dbReference type="Proteomes" id="UP001219037"/>
    </source>
</evidence>
<evidence type="ECO:0000256" key="2">
    <source>
        <dbReference type="ARBA" id="ARBA00022694"/>
    </source>
</evidence>
<evidence type="ECO:0000256" key="3">
    <source>
        <dbReference type="ARBA" id="ARBA00023235"/>
    </source>
</evidence>
<proteinExistence type="inferred from homology"/>
<comment type="function">
    <text evidence="4">Formation of pseudouridine at positions 38, 39 and 40 in the anticodon stem and loop of transfer RNAs.</text>
</comment>
<dbReference type="NCBIfam" id="TIGR00071">
    <property type="entry name" value="hisT_truA"/>
    <property type="match status" value="1"/>
</dbReference>
<dbReference type="InterPro" id="IPR020095">
    <property type="entry name" value="PsdUridine_synth_TruA_C"/>
</dbReference>
<feature type="active site" description="Nucleophile" evidence="4">
    <location>
        <position position="65"/>
    </location>
</feature>
<keyword evidence="2 4" id="KW-0819">tRNA processing</keyword>